<dbReference type="InterPro" id="IPR029043">
    <property type="entry name" value="GcvT/YgfZ_C"/>
</dbReference>
<organism evidence="10">
    <name type="scientific">Thermogladius calderae</name>
    <dbReference type="NCBI Taxonomy" id="1200300"/>
    <lineage>
        <taxon>Archaea</taxon>
        <taxon>Thermoproteota</taxon>
        <taxon>Thermoprotei</taxon>
        <taxon>Desulfurococcales</taxon>
        <taxon>Desulfurococcaceae</taxon>
        <taxon>Thermogladius</taxon>
    </lineage>
</organism>
<keyword evidence="10" id="KW-0489">Methyltransferase</keyword>
<keyword evidence="4 10" id="KW-0808">Transferase</keyword>
<comment type="caution">
    <text evidence="10">The sequence shown here is derived from an EMBL/GenBank/DDBJ whole genome shotgun (WGS) entry which is preliminary data.</text>
</comment>
<evidence type="ECO:0000256" key="3">
    <source>
        <dbReference type="ARBA" id="ARBA00022576"/>
    </source>
</evidence>
<dbReference type="Pfam" id="PF01571">
    <property type="entry name" value="GCV_T"/>
    <property type="match status" value="1"/>
</dbReference>
<dbReference type="EMBL" id="DRYK01000049">
    <property type="protein sequence ID" value="HHP67866.1"/>
    <property type="molecule type" value="Genomic_DNA"/>
</dbReference>
<evidence type="ECO:0000256" key="4">
    <source>
        <dbReference type="ARBA" id="ARBA00022679"/>
    </source>
</evidence>
<dbReference type="InterPro" id="IPR013977">
    <property type="entry name" value="GcvT_C"/>
</dbReference>
<dbReference type="NCBIfam" id="NF001567">
    <property type="entry name" value="PRK00389.1"/>
    <property type="match status" value="1"/>
</dbReference>
<evidence type="ECO:0000256" key="1">
    <source>
        <dbReference type="ARBA" id="ARBA00008609"/>
    </source>
</evidence>
<evidence type="ECO:0000256" key="2">
    <source>
        <dbReference type="ARBA" id="ARBA00012616"/>
    </source>
</evidence>
<dbReference type="GO" id="GO:0006546">
    <property type="term" value="P:glycine catabolic process"/>
    <property type="evidence" value="ECO:0007669"/>
    <property type="project" value="InterPro"/>
</dbReference>
<dbReference type="InterPro" id="IPR006223">
    <property type="entry name" value="GcvT"/>
</dbReference>
<proteinExistence type="inferred from homology"/>
<evidence type="ECO:0000256" key="6">
    <source>
        <dbReference type="ARBA" id="ARBA00047665"/>
    </source>
</evidence>
<dbReference type="NCBIfam" id="TIGR00528">
    <property type="entry name" value="gcvT"/>
    <property type="match status" value="1"/>
</dbReference>
<evidence type="ECO:0000259" key="8">
    <source>
        <dbReference type="Pfam" id="PF01571"/>
    </source>
</evidence>
<dbReference type="SUPFAM" id="SSF101790">
    <property type="entry name" value="Aminomethyltransferase beta-barrel domain"/>
    <property type="match status" value="1"/>
</dbReference>
<feature type="binding site" evidence="7">
    <location>
        <position position="201"/>
    </location>
    <ligand>
        <name>substrate</name>
    </ligand>
</feature>
<dbReference type="AlphaFoldDB" id="A0A7J3XYW8"/>
<protein>
    <recommendedName>
        <fullName evidence="2">aminomethyltransferase</fullName>
        <ecNumber evidence="2">2.1.2.10</ecNumber>
    </recommendedName>
    <alternativeName>
        <fullName evidence="5">Glycine cleavage system T protein</fullName>
    </alternativeName>
</protein>
<comment type="catalytic activity">
    <reaction evidence="6">
        <text>N(6)-[(R)-S(8)-aminomethyldihydrolipoyl]-L-lysyl-[protein] + (6S)-5,6,7,8-tetrahydrofolate = N(6)-[(R)-dihydrolipoyl]-L-lysyl-[protein] + (6R)-5,10-methylene-5,6,7,8-tetrahydrofolate + NH4(+)</text>
        <dbReference type="Rhea" id="RHEA:16945"/>
        <dbReference type="Rhea" id="RHEA-COMP:10475"/>
        <dbReference type="Rhea" id="RHEA-COMP:10492"/>
        <dbReference type="ChEBI" id="CHEBI:15636"/>
        <dbReference type="ChEBI" id="CHEBI:28938"/>
        <dbReference type="ChEBI" id="CHEBI:57453"/>
        <dbReference type="ChEBI" id="CHEBI:83100"/>
        <dbReference type="ChEBI" id="CHEBI:83143"/>
        <dbReference type="EC" id="2.1.2.10"/>
    </reaction>
</comment>
<dbReference type="InterPro" id="IPR028896">
    <property type="entry name" value="GcvT/YgfZ/DmdA"/>
</dbReference>
<dbReference type="GO" id="GO:0005960">
    <property type="term" value="C:glycine cleavage complex"/>
    <property type="evidence" value="ECO:0007669"/>
    <property type="project" value="InterPro"/>
</dbReference>
<accession>A0A7J3XYW8</accession>
<dbReference type="GO" id="GO:0032259">
    <property type="term" value="P:methylation"/>
    <property type="evidence" value="ECO:0007669"/>
    <property type="project" value="UniProtKB-KW"/>
</dbReference>
<evidence type="ECO:0000256" key="7">
    <source>
        <dbReference type="PIRSR" id="PIRSR006487-1"/>
    </source>
</evidence>
<comment type="similarity">
    <text evidence="1">Belongs to the GcvT family.</text>
</comment>
<dbReference type="Gene3D" id="3.30.1360.120">
    <property type="entry name" value="Probable tRNA modification gtpase trme, domain 1"/>
    <property type="match status" value="1"/>
</dbReference>
<keyword evidence="3" id="KW-0032">Aminotransferase</keyword>
<sequence>MRGIHLLDYYVEKLGAETGTYGDWEVPYRFSGAVEEHVEVRERVAFFDVTHMGRLLVKGEDAFDFLQYVYTKDLTGVKQGHMSGPTLSLNDWARVKDDEMLYKLGDHEWLIVVNALAFNKMLEFFKRVREDKGFKVEITDLTNEHTMLAIQGPESTRVMEQLGASWAGSLKPLEFKTNETLAGAEVFLVSRSGWTGEDGYEVWAKPGVALRIVEALVKAGVKPAGLIARDTLRIEAGFVLGGNEYGEDPVRFPCAVGLRYGMGALTWGKKGFIGEEALRACRREGPRWVRYGLKFSKEAGRIVPRHGDTVFIEDVQVGWVTSGMYSPILKRAIAQAYIDTRYAVVGEEVEVSVKGKRFEAKIVDFPFVTRK</sequence>
<dbReference type="InterPro" id="IPR027266">
    <property type="entry name" value="TrmE/GcvT-like"/>
</dbReference>
<feature type="domain" description="Aminomethyltransferase C-terminal" evidence="9">
    <location>
        <begin position="292"/>
        <end position="368"/>
    </location>
</feature>
<dbReference type="GO" id="GO:0008168">
    <property type="term" value="F:methyltransferase activity"/>
    <property type="evidence" value="ECO:0007669"/>
    <property type="project" value="UniProtKB-KW"/>
</dbReference>
<dbReference type="PIRSF" id="PIRSF006487">
    <property type="entry name" value="GcvT"/>
    <property type="match status" value="1"/>
</dbReference>
<reference evidence="10" key="1">
    <citation type="journal article" date="2020" name="mSystems">
        <title>Genome- and Community-Level Interaction Insights into Carbon Utilization and Element Cycling Functions of Hydrothermarchaeota in Hydrothermal Sediment.</title>
        <authorList>
            <person name="Zhou Z."/>
            <person name="Liu Y."/>
            <person name="Xu W."/>
            <person name="Pan J."/>
            <person name="Luo Z.H."/>
            <person name="Li M."/>
        </authorList>
    </citation>
    <scope>NUCLEOTIDE SEQUENCE [LARGE SCALE GENOMIC DNA]</scope>
    <source>
        <strain evidence="10">SpSt-110</strain>
    </source>
</reference>
<feature type="domain" description="GCVT N-terminal" evidence="8">
    <location>
        <begin position="11"/>
        <end position="248"/>
    </location>
</feature>
<dbReference type="PANTHER" id="PTHR43757:SF2">
    <property type="entry name" value="AMINOMETHYLTRANSFERASE, MITOCHONDRIAL"/>
    <property type="match status" value="1"/>
</dbReference>
<gene>
    <name evidence="10" type="primary">gcvT</name>
    <name evidence="10" type="ORF">ENM60_03640</name>
</gene>
<dbReference type="EC" id="2.1.2.10" evidence="2"/>
<dbReference type="GO" id="GO:0008483">
    <property type="term" value="F:transaminase activity"/>
    <property type="evidence" value="ECO:0007669"/>
    <property type="project" value="UniProtKB-KW"/>
</dbReference>
<evidence type="ECO:0000256" key="5">
    <source>
        <dbReference type="ARBA" id="ARBA00031395"/>
    </source>
</evidence>
<evidence type="ECO:0000313" key="10">
    <source>
        <dbReference type="EMBL" id="HHP67866.1"/>
    </source>
</evidence>
<dbReference type="SUPFAM" id="SSF103025">
    <property type="entry name" value="Folate-binding domain"/>
    <property type="match status" value="1"/>
</dbReference>
<dbReference type="Pfam" id="PF08669">
    <property type="entry name" value="GCV_T_C"/>
    <property type="match status" value="1"/>
</dbReference>
<evidence type="ECO:0000259" key="9">
    <source>
        <dbReference type="Pfam" id="PF08669"/>
    </source>
</evidence>
<dbReference type="GO" id="GO:0004047">
    <property type="term" value="F:aminomethyltransferase activity"/>
    <property type="evidence" value="ECO:0007669"/>
    <property type="project" value="UniProtKB-EC"/>
</dbReference>
<dbReference type="PANTHER" id="PTHR43757">
    <property type="entry name" value="AMINOMETHYLTRANSFERASE"/>
    <property type="match status" value="1"/>
</dbReference>
<dbReference type="InterPro" id="IPR006222">
    <property type="entry name" value="GCVT_N"/>
</dbReference>
<name>A0A7J3XYW8_9CREN</name>